<evidence type="ECO:0000313" key="2">
    <source>
        <dbReference type="Proteomes" id="UP000198238"/>
    </source>
</evidence>
<accession>A0A220S141</accession>
<dbReference type="AlphaFoldDB" id="A0A220S141"/>
<name>A0A220S141_9NEIS</name>
<reference evidence="1 2" key="1">
    <citation type="submission" date="2017-06" db="EMBL/GenBank/DDBJ databases">
        <title>Neisseria chenwenguii sp. nov., isolated from the intestinal contents of Tibetan Plateau Pika in Yushu, Qinghai Province, China.</title>
        <authorList>
            <person name="Zhang G."/>
        </authorList>
    </citation>
    <scope>NUCLEOTIDE SEQUENCE [LARGE SCALE GENOMIC DNA]</scope>
    <source>
        <strain evidence="1 2">10023</strain>
    </source>
</reference>
<protein>
    <submittedName>
        <fullName evidence="1">Uncharacterized protein</fullName>
    </submittedName>
</protein>
<gene>
    <name evidence="1" type="ORF">BG910_05000</name>
</gene>
<evidence type="ECO:0000313" key="1">
    <source>
        <dbReference type="EMBL" id="ASK27184.1"/>
    </source>
</evidence>
<sequence length="69" mass="8312">MEIPTYYDFLVIVKAAVLSRIAVRMQNVYGTKQQIIFIINYTRTVKQYRAMHTETGYFFKYFAFRKEKA</sequence>
<organism evidence="1 2">
    <name type="scientific">Neisseria chenwenguii</name>
    <dbReference type="NCBI Taxonomy" id="1853278"/>
    <lineage>
        <taxon>Bacteria</taxon>
        <taxon>Pseudomonadati</taxon>
        <taxon>Pseudomonadota</taxon>
        <taxon>Betaproteobacteria</taxon>
        <taxon>Neisseriales</taxon>
        <taxon>Neisseriaceae</taxon>
        <taxon>Neisseria</taxon>
    </lineage>
</organism>
<proteinExistence type="predicted"/>
<dbReference type="KEGG" id="nei:BG910_05000"/>
<dbReference type="Proteomes" id="UP000198238">
    <property type="component" value="Chromosome"/>
</dbReference>
<dbReference type="EMBL" id="CP022278">
    <property type="protein sequence ID" value="ASK27184.1"/>
    <property type="molecule type" value="Genomic_DNA"/>
</dbReference>
<keyword evidence="2" id="KW-1185">Reference proteome</keyword>